<proteinExistence type="predicted"/>
<accession>A0ACB7I3R4</accession>
<evidence type="ECO:0000313" key="1">
    <source>
        <dbReference type="EMBL" id="KAG8659056.1"/>
    </source>
</evidence>
<name>A0ACB7I3R4_MANES</name>
<reference evidence="2" key="1">
    <citation type="journal article" date="2016" name="Nat. Biotechnol.">
        <title>Sequencing wild and cultivated cassava and related species reveals extensive interspecific hybridization and genetic diversity.</title>
        <authorList>
            <person name="Bredeson J.V."/>
            <person name="Lyons J.B."/>
            <person name="Prochnik S.E."/>
            <person name="Wu G.A."/>
            <person name="Ha C.M."/>
            <person name="Edsinger-Gonzales E."/>
            <person name="Grimwood J."/>
            <person name="Schmutz J."/>
            <person name="Rabbi I.Y."/>
            <person name="Egesi C."/>
            <person name="Nauluvula P."/>
            <person name="Lebot V."/>
            <person name="Ndunguru J."/>
            <person name="Mkamilo G."/>
            <person name="Bart R.S."/>
            <person name="Setter T.L."/>
            <person name="Gleadow R.M."/>
            <person name="Kulakow P."/>
            <person name="Ferguson M.E."/>
            <person name="Rounsley S."/>
            <person name="Rokhsar D.S."/>
        </authorList>
    </citation>
    <scope>NUCLEOTIDE SEQUENCE [LARGE SCALE GENOMIC DNA]</scope>
    <source>
        <strain evidence="2">cv. AM560-2</strain>
    </source>
</reference>
<comment type="caution">
    <text evidence="1">The sequence shown here is derived from an EMBL/GenBank/DDBJ whole genome shotgun (WGS) entry which is preliminary data.</text>
</comment>
<protein>
    <submittedName>
        <fullName evidence="1">Uncharacterized protein</fullName>
    </submittedName>
</protein>
<evidence type="ECO:0000313" key="2">
    <source>
        <dbReference type="Proteomes" id="UP000091857"/>
    </source>
</evidence>
<dbReference type="EMBL" id="CM004388">
    <property type="protein sequence ID" value="KAG8659056.1"/>
    <property type="molecule type" value="Genomic_DNA"/>
</dbReference>
<sequence length="99" mass="11429">MGSSRKPELYFVFMNYDPEYERLRADRTKRGAYELDLYLSRKHDQLLANILEHGSYNKTLSLVIVDGFAVEITEDQVISLSLSLSLSLPKSVTLLIYRL</sequence>
<organism evidence="1 2">
    <name type="scientific">Manihot esculenta</name>
    <name type="common">Cassava</name>
    <name type="synonym">Jatropha manihot</name>
    <dbReference type="NCBI Taxonomy" id="3983"/>
    <lineage>
        <taxon>Eukaryota</taxon>
        <taxon>Viridiplantae</taxon>
        <taxon>Streptophyta</taxon>
        <taxon>Embryophyta</taxon>
        <taxon>Tracheophyta</taxon>
        <taxon>Spermatophyta</taxon>
        <taxon>Magnoliopsida</taxon>
        <taxon>eudicotyledons</taxon>
        <taxon>Gunneridae</taxon>
        <taxon>Pentapetalae</taxon>
        <taxon>rosids</taxon>
        <taxon>fabids</taxon>
        <taxon>Malpighiales</taxon>
        <taxon>Euphorbiaceae</taxon>
        <taxon>Crotonoideae</taxon>
        <taxon>Manihoteae</taxon>
        <taxon>Manihot</taxon>
    </lineage>
</organism>
<gene>
    <name evidence="1" type="ORF">MANES_02G011100v8</name>
</gene>
<dbReference type="Proteomes" id="UP000091857">
    <property type="component" value="Chromosome 2"/>
</dbReference>
<keyword evidence="2" id="KW-1185">Reference proteome</keyword>